<comment type="catalytic activity">
    <reaction evidence="10 11 12">
        <text>L-cysteinyl-[protein] + hexadecanoyl-CoA = S-hexadecanoyl-L-cysteinyl-[protein] + CoA</text>
        <dbReference type="Rhea" id="RHEA:36683"/>
        <dbReference type="Rhea" id="RHEA-COMP:10131"/>
        <dbReference type="Rhea" id="RHEA-COMP:11032"/>
        <dbReference type="ChEBI" id="CHEBI:29950"/>
        <dbReference type="ChEBI" id="CHEBI:57287"/>
        <dbReference type="ChEBI" id="CHEBI:57379"/>
        <dbReference type="ChEBI" id="CHEBI:74151"/>
        <dbReference type="EC" id="2.3.1.225"/>
    </reaction>
</comment>
<keyword evidence="9 11" id="KW-0012">Acyltransferase</keyword>
<keyword evidence="16" id="KW-1185">Reference proteome</keyword>
<comment type="function">
    <text evidence="11">Mediates the reversible addition of palmitate to target proteins, thereby regulating their membrane association and biological function.</text>
</comment>
<comment type="similarity">
    <text evidence="11">Belongs to the DHHC palmitoyltransferase family. PFA4 subfamily.</text>
</comment>
<keyword evidence="7 11" id="KW-0564">Palmitate</keyword>
<evidence type="ECO:0000256" key="4">
    <source>
        <dbReference type="ARBA" id="ARBA00022824"/>
    </source>
</evidence>
<feature type="transmembrane region" description="Helical" evidence="11 12">
    <location>
        <begin position="180"/>
        <end position="205"/>
    </location>
</feature>
<dbReference type="HAMAP" id="MF_03199">
    <property type="entry name" value="DHHC_PAT_PFA4"/>
    <property type="match status" value="1"/>
</dbReference>
<keyword evidence="8 11" id="KW-0449">Lipoprotein</keyword>
<evidence type="ECO:0000256" key="5">
    <source>
        <dbReference type="ARBA" id="ARBA00022989"/>
    </source>
</evidence>
<dbReference type="InterPro" id="IPR033682">
    <property type="entry name" value="PFA4"/>
</dbReference>
<name>A0AAJ0BEF2_9PEZI</name>
<dbReference type="InterPro" id="IPR001594">
    <property type="entry name" value="Palmitoyltrfase_DHHC"/>
</dbReference>
<sequence>MANIKTGPSRTGLQAIYVPAVCILIFFLAYFSQWLFARSPELAPGPLTRRESITFNLLIACVWYTYYKAITVDPGRYIFPKSSSPKTTPAAATNQRWCKKCNAPKPPRAHHCRHCARCIPKMDHHCPWTANCVSLQTFPYFLRFLVYTNLALWTLAYHIYTRLSQIWSDRHLPAYLGPSLSQLISLTILSLFCTGTCIALGVLLFTTLRSWALNATMIEDWESERHEAVLSRLQSSSSSSSSSSGDGDDAEKNYWGADGSAGVLAARLSRIEFPYDLGLWSNLVQAMGTRNFLAWFSPFAGGPVIDNTSLQKGTGWEYEENGFNDLPGMWPPPDPDKLRRAQSGWPGAAARVAAASSSAAAREGYEVVYRSPEDEKAAFAARQRADALRRLRLKQSQQNQHAQEDNLLAELEEEFHRDFEGGEEVEGGPVWTNSEGDRLWDYGVDEEVERDDAFPSPSRAYVSGGPEDDDDDVPIAELIRRRRVLTKEEDG</sequence>
<accession>A0AAJ0BEF2</accession>
<protein>
    <recommendedName>
        <fullName evidence="11">Palmitoyltransferase PFA4</fullName>
        <ecNumber evidence="11">2.3.1.225</ecNumber>
    </recommendedName>
    <alternativeName>
        <fullName evidence="11">Protein S-acyltransferase</fullName>
        <shortName evidence="11">PAT</shortName>
    </alternativeName>
    <alternativeName>
        <fullName evidence="11">Protein fatty acyltransferase 4</fullName>
    </alternativeName>
</protein>
<keyword evidence="3 11" id="KW-0812">Transmembrane</keyword>
<keyword evidence="5 11" id="KW-1133">Transmembrane helix</keyword>
<dbReference type="PROSITE" id="PS50216">
    <property type="entry name" value="DHHC"/>
    <property type="match status" value="1"/>
</dbReference>
<evidence type="ECO:0000256" key="3">
    <source>
        <dbReference type="ARBA" id="ARBA00022692"/>
    </source>
</evidence>
<evidence type="ECO:0000256" key="2">
    <source>
        <dbReference type="ARBA" id="ARBA00022679"/>
    </source>
</evidence>
<dbReference type="EC" id="2.3.1.225" evidence="11"/>
<feature type="domain" description="Palmitoyltransferase DHHC" evidence="14">
    <location>
        <begin position="94"/>
        <end position="223"/>
    </location>
</feature>
<evidence type="ECO:0000256" key="10">
    <source>
        <dbReference type="ARBA" id="ARBA00048048"/>
    </source>
</evidence>
<evidence type="ECO:0000313" key="16">
    <source>
        <dbReference type="Proteomes" id="UP001239445"/>
    </source>
</evidence>
<gene>
    <name evidence="11" type="primary">PFA4</name>
    <name evidence="15" type="ORF">QBC47DRAFT_383252</name>
</gene>
<evidence type="ECO:0000256" key="1">
    <source>
        <dbReference type="ARBA" id="ARBA00004141"/>
    </source>
</evidence>
<dbReference type="InterPro" id="IPR039859">
    <property type="entry name" value="PFA4/ZDH16/20/ERF2-like"/>
</dbReference>
<dbReference type="EMBL" id="MU839834">
    <property type="protein sequence ID" value="KAK1755272.1"/>
    <property type="molecule type" value="Genomic_DNA"/>
</dbReference>
<evidence type="ECO:0000256" key="13">
    <source>
        <dbReference type="SAM" id="MobiDB-lite"/>
    </source>
</evidence>
<evidence type="ECO:0000256" key="12">
    <source>
        <dbReference type="RuleBase" id="RU079119"/>
    </source>
</evidence>
<dbReference type="PANTHER" id="PTHR12246">
    <property type="entry name" value="PALMITOYLTRANSFERASE ZDHHC16"/>
    <property type="match status" value="1"/>
</dbReference>
<evidence type="ECO:0000259" key="14">
    <source>
        <dbReference type="Pfam" id="PF01529"/>
    </source>
</evidence>
<proteinExistence type="inferred from homology"/>
<evidence type="ECO:0000313" key="15">
    <source>
        <dbReference type="EMBL" id="KAK1755272.1"/>
    </source>
</evidence>
<evidence type="ECO:0000256" key="6">
    <source>
        <dbReference type="ARBA" id="ARBA00023136"/>
    </source>
</evidence>
<comment type="domain">
    <text evidence="11 12">The DHHC domain is required for palmitoyltransferase activity.</text>
</comment>
<evidence type="ECO:0000256" key="7">
    <source>
        <dbReference type="ARBA" id="ARBA00023139"/>
    </source>
</evidence>
<dbReference type="Proteomes" id="UP001239445">
    <property type="component" value="Unassembled WGS sequence"/>
</dbReference>
<reference evidence="15" key="1">
    <citation type="submission" date="2023-06" db="EMBL/GenBank/DDBJ databases">
        <title>Genome-scale phylogeny and comparative genomics of the fungal order Sordariales.</title>
        <authorList>
            <consortium name="Lawrence Berkeley National Laboratory"/>
            <person name="Hensen N."/>
            <person name="Bonometti L."/>
            <person name="Westerberg I."/>
            <person name="Brannstrom I.O."/>
            <person name="Guillou S."/>
            <person name="Cros-Aarteil S."/>
            <person name="Calhoun S."/>
            <person name="Haridas S."/>
            <person name="Kuo A."/>
            <person name="Mondo S."/>
            <person name="Pangilinan J."/>
            <person name="Riley R."/>
            <person name="Labutti K."/>
            <person name="Andreopoulos B."/>
            <person name="Lipzen A."/>
            <person name="Chen C."/>
            <person name="Yanf M."/>
            <person name="Daum C."/>
            <person name="Ng V."/>
            <person name="Clum A."/>
            <person name="Steindorff A."/>
            <person name="Ohm R."/>
            <person name="Martin F."/>
            <person name="Silar P."/>
            <person name="Natvig D."/>
            <person name="Lalanne C."/>
            <person name="Gautier V."/>
            <person name="Ament-Velasquez S.L."/>
            <person name="Kruys A."/>
            <person name="Hutchinson M.I."/>
            <person name="Powell A.J."/>
            <person name="Barry K."/>
            <person name="Miller A.N."/>
            <person name="Grigoriev I.V."/>
            <person name="Debuchy R."/>
            <person name="Gladieux P."/>
            <person name="Thoren M.H."/>
            <person name="Johannesson H."/>
        </authorList>
    </citation>
    <scope>NUCLEOTIDE SEQUENCE</scope>
    <source>
        <strain evidence="15">PSN4</strain>
    </source>
</reference>
<feature type="compositionally biased region" description="Low complexity" evidence="13">
    <location>
        <begin position="235"/>
        <end position="244"/>
    </location>
</feature>
<organism evidence="15 16">
    <name type="scientific">Echria macrotheca</name>
    <dbReference type="NCBI Taxonomy" id="438768"/>
    <lineage>
        <taxon>Eukaryota</taxon>
        <taxon>Fungi</taxon>
        <taxon>Dikarya</taxon>
        <taxon>Ascomycota</taxon>
        <taxon>Pezizomycotina</taxon>
        <taxon>Sordariomycetes</taxon>
        <taxon>Sordariomycetidae</taxon>
        <taxon>Sordariales</taxon>
        <taxon>Schizotheciaceae</taxon>
        <taxon>Echria</taxon>
    </lineage>
</organism>
<evidence type="ECO:0000256" key="8">
    <source>
        <dbReference type="ARBA" id="ARBA00023288"/>
    </source>
</evidence>
<feature type="transmembrane region" description="Helical" evidence="11 12">
    <location>
        <begin position="52"/>
        <end position="70"/>
    </location>
</feature>
<keyword evidence="6 11" id="KW-0472">Membrane</keyword>
<keyword evidence="2 11" id="KW-0808">Transferase</keyword>
<comment type="caution">
    <text evidence="15">The sequence shown here is derived from an EMBL/GenBank/DDBJ whole genome shotgun (WGS) entry which is preliminary data.</text>
</comment>
<dbReference type="Pfam" id="PF01529">
    <property type="entry name" value="DHHC"/>
    <property type="match status" value="1"/>
</dbReference>
<dbReference type="AlphaFoldDB" id="A0AAJ0BEF2"/>
<evidence type="ECO:0000256" key="9">
    <source>
        <dbReference type="ARBA" id="ARBA00023315"/>
    </source>
</evidence>
<evidence type="ECO:0000256" key="11">
    <source>
        <dbReference type="HAMAP-Rule" id="MF_03199"/>
    </source>
</evidence>
<feature type="active site" description="S-palmitoyl cysteine intermediate" evidence="11">
    <location>
        <position position="126"/>
    </location>
</feature>
<feature type="transmembrane region" description="Helical" evidence="11 12">
    <location>
        <begin position="140"/>
        <end position="160"/>
    </location>
</feature>
<keyword evidence="4 11" id="KW-0256">Endoplasmic reticulum</keyword>
<dbReference type="GO" id="GO:0019706">
    <property type="term" value="F:protein-cysteine S-palmitoyltransferase activity"/>
    <property type="evidence" value="ECO:0007669"/>
    <property type="project" value="UniProtKB-UniRule"/>
</dbReference>
<comment type="subcellular location">
    <subcellularLocation>
        <location evidence="11">Endoplasmic reticulum membrane</location>
        <topology evidence="11">Multi-pass membrane protein</topology>
    </subcellularLocation>
    <subcellularLocation>
        <location evidence="1">Membrane</location>
        <topology evidence="1">Multi-pass membrane protein</topology>
    </subcellularLocation>
</comment>
<dbReference type="GO" id="GO:0005789">
    <property type="term" value="C:endoplasmic reticulum membrane"/>
    <property type="evidence" value="ECO:0007669"/>
    <property type="project" value="UniProtKB-SubCell"/>
</dbReference>
<feature type="transmembrane region" description="Helical" evidence="11 12">
    <location>
        <begin position="12"/>
        <end position="32"/>
    </location>
</feature>
<feature type="region of interest" description="Disordered" evidence="13">
    <location>
        <begin position="232"/>
        <end position="251"/>
    </location>
</feature>
<feature type="region of interest" description="Disordered" evidence="13">
    <location>
        <begin position="447"/>
        <end position="473"/>
    </location>
</feature>